<keyword evidence="4" id="KW-1185">Reference proteome</keyword>
<keyword evidence="2" id="KW-0812">Transmembrane</keyword>
<gene>
    <name evidence="3" type="ORF">Tsubulata_026039</name>
</gene>
<evidence type="ECO:0000256" key="2">
    <source>
        <dbReference type="SAM" id="Phobius"/>
    </source>
</evidence>
<dbReference type="AlphaFoldDB" id="A0A9Q0G9T2"/>
<dbReference type="Proteomes" id="UP001141552">
    <property type="component" value="Unassembled WGS sequence"/>
</dbReference>
<reference evidence="3" key="1">
    <citation type="submission" date="2022-02" db="EMBL/GenBank/DDBJ databases">
        <authorList>
            <person name="Henning P.M."/>
            <person name="McCubbin A.G."/>
            <person name="Shore J.S."/>
        </authorList>
    </citation>
    <scope>NUCLEOTIDE SEQUENCE</scope>
    <source>
        <strain evidence="3">F60SS</strain>
        <tissue evidence="3">Leaves</tissue>
    </source>
</reference>
<keyword evidence="2" id="KW-0472">Membrane</keyword>
<feature type="transmembrane region" description="Helical" evidence="2">
    <location>
        <begin position="134"/>
        <end position="156"/>
    </location>
</feature>
<protein>
    <submittedName>
        <fullName evidence="3">Uncharacterized protein</fullName>
    </submittedName>
</protein>
<comment type="caution">
    <text evidence="3">The sequence shown here is derived from an EMBL/GenBank/DDBJ whole genome shotgun (WGS) entry which is preliminary data.</text>
</comment>
<evidence type="ECO:0000313" key="4">
    <source>
        <dbReference type="Proteomes" id="UP001141552"/>
    </source>
</evidence>
<dbReference type="OrthoDB" id="2016540at2759"/>
<sequence length="190" mass="20381">MKRARAEAFCGGFEAGEGEDTQIVAPFTGEDRSGDGGGGKSPSTKPWDRSGEASPCHHHHDTSTSPCSRRRRGWLTNHHAMKPPPDATTSILSAAVHLAVAAPACSAFSPLLTLPQQLPPFCRCGSTQVNKGSLFFASIWNTVICLMLLSFLFKIVTATAQGFLKEQQEKELTLASNSSSASNLCRYKTV</sequence>
<feature type="region of interest" description="Disordered" evidence="1">
    <location>
        <begin position="1"/>
        <end position="70"/>
    </location>
</feature>
<accession>A0A9Q0G9T2</accession>
<keyword evidence="2" id="KW-1133">Transmembrane helix</keyword>
<dbReference type="EMBL" id="JAKUCV010001929">
    <property type="protein sequence ID" value="KAJ4844521.1"/>
    <property type="molecule type" value="Genomic_DNA"/>
</dbReference>
<reference evidence="3" key="2">
    <citation type="journal article" date="2023" name="Plants (Basel)">
        <title>Annotation of the Turnera subulata (Passifloraceae) Draft Genome Reveals the S-Locus Evolved after the Divergence of Turneroideae from Passifloroideae in a Stepwise Manner.</title>
        <authorList>
            <person name="Henning P.M."/>
            <person name="Roalson E.H."/>
            <person name="Mir W."/>
            <person name="McCubbin A.G."/>
            <person name="Shore J.S."/>
        </authorList>
    </citation>
    <scope>NUCLEOTIDE SEQUENCE</scope>
    <source>
        <strain evidence="3">F60SS</strain>
    </source>
</reference>
<name>A0A9Q0G9T2_9ROSI</name>
<proteinExistence type="predicted"/>
<evidence type="ECO:0000256" key="1">
    <source>
        <dbReference type="SAM" id="MobiDB-lite"/>
    </source>
</evidence>
<feature type="transmembrane region" description="Helical" evidence="2">
    <location>
        <begin position="91"/>
        <end position="114"/>
    </location>
</feature>
<organism evidence="3 4">
    <name type="scientific">Turnera subulata</name>
    <dbReference type="NCBI Taxonomy" id="218843"/>
    <lineage>
        <taxon>Eukaryota</taxon>
        <taxon>Viridiplantae</taxon>
        <taxon>Streptophyta</taxon>
        <taxon>Embryophyta</taxon>
        <taxon>Tracheophyta</taxon>
        <taxon>Spermatophyta</taxon>
        <taxon>Magnoliopsida</taxon>
        <taxon>eudicotyledons</taxon>
        <taxon>Gunneridae</taxon>
        <taxon>Pentapetalae</taxon>
        <taxon>rosids</taxon>
        <taxon>fabids</taxon>
        <taxon>Malpighiales</taxon>
        <taxon>Passifloraceae</taxon>
        <taxon>Turnera</taxon>
    </lineage>
</organism>
<evidence type="ECO:0000313" key="3">
    <source>
        <dbReference type="EMBL" id="KAJ4844521.1"/>
    </source>
</evidence>